<dbReference type="Proteomes" id="UP000539473">
    <property type="component" value="Unassembled WGS sequence"/>
</dbReference>
<dbReference type="PROSITE" id="PS00445">
    <property type="entry name" value="FGGY_KINASES_2"/>
    <property type="match status" value="1"/>
</dbReference>
<dbReference type="AlphaFoldDB" id="A0A7W8KEN5"/>
<feature type="domain" description="Carbohydrate kinase FGGY C-terminal" evidence="3">
    <location>
        <begin position="276"/>
        <end position="468"/>
    </location>
</feature>
<organism evidence="5 6">
    <name type="scientific">Deinococcus metalli</name>
    <dbReference type="NCBI Taxonomy" id="1141878"/>
    <lineage>
        <taxon>Bacteria</taxon>
        <taxon>Thermotogati</taxon>
        <taxon>Deinococcota</taxon>
        <taxon>Deinococci</taxon>
        <taxon>Deinococcales</taxon>
        <taxon>Deinococcaceae</taxon>
        <taxon>Deinococcus</taxon>
    </lineage>
</organism>
<reference evidence="7" key="2">
    <citation type="journal article" date="2019" name="Int. J. Syst. Evol. Microbiol.">
        <title>The Global Catalogue of Microorganisms (GCM) 10K type strain sequencing project: providing services to taxonomists for standard genome sequencing and annotation.</title>
        <authorList>
            <consortium name="The Broad Institute Genomics Platform"/>
            <consortium name="The Broad Institute Genome Sequencing Center for Infectious Disease"/>
            <person name="Wu L."/>
            <person name="Ma J."/>
        </authorList>
    </citation>
    <scope>NUCLEOTIDE SEQUENCE [LARGE SCALE GENOMIC DNA]</scope>
    <source>
        <strain evidence="7">CGMCC 1.18437</strain>
    </source>
</reference>
<dbReference type="GO" id="GO:0019150">
    <property type="term" value="F:D-ribulokinase activity"/>
    <property type="evidence" value="ECO:0007669"/>
    <property type="project" value="TreeGrafter"/>
</dbReference>
<dbReference type="GO" id="GO:0019321">
    <property type="term" value="P:pentose metabolic process"/>
    <property type="evidence" value="ECO:0007669"/>
    <property type="project" value="TreeGrafter"/>
</dbReference>
<dbReference type="Gene3D" id="3.30.420.40">
    <property type="match status" value="2"/>
</dbReference>
<comment type="caution">
    <text evidence="5">The sequence shown here is derived from an EMBL/GenBank/DDBJ whole genome shotgun (WGS) entry which is preliminary data.</text>
</comment>
<keyword evidence="2 5" id="KW-0418">Kinase</keyword>
<sequence length="544" mass="56864">MVAHSHSAPYLIGLDYGTESARAVLMSAGSPDILATAVAPYRHGVIERHLRGRALPPAYALQDADDYLETAERVLTQVAARLPPGAVVAGIAVAFTSSSPLPVHEGGQPLSRRYPDEPHAYVKLWKHLTATADTEPFQTTPGIGYYGGSSSPSWLPAKAVEFAREAPDLWAQTARFVEAGDWLSAQLCGEERSEVRSVAHAGYKSHFRGAYPAEVRSALGHRLGGAPQPAGQPAGVMSEAWRQRCGLPNCPVVAVSTIDAHAAALGLGLTGSGELTAILGTSACYLISSTEELAVPGISGVVDGGIIPGLYGYEAGQAGFGDVLTWFVRAFPVAPGGTDAASFEAYNAQAAALRPGEHGLLALDWFNGCRTPLERSDLSGLLLGLTTATTRAEIYRALIEGLCYGARRVLDTFRRAGVHPGRVVLAGGLGERHPLLAGVLCDVLGQPVEVASAQSATARGAVMHAAVASGTARDFADAAAQHADSSARQLLPDAGRHAVYTDLYRAYLTLSDVLASSPVMAQVQQLAQRVRAATDSEPASDVPA</sequence>
<dbReference type="Proteomes" id="UP000619376">
    <property type="component" value="Unassembled WGS sequence"/>
</dbReference>
<proteinExistence type="predicted"/>
<dbReference type="InterPro" id="IPR018483">
    <property type="entry name" value="Carb_kinase_FGGY_CS"/>
</dbReference>
<evidence type="ECO:0000313" key="5">
    <source>
        <dbReference type="EMBL" id="MBB5376802.1"/>
    </source>
</evidence>
<dbReference type="PANTHER" id="PTHR43435">
    <property type="entry name" value="RIBULOKINASE"/>
    <property type="match status" value="1"/>
</dbReference>
<evidence type="ECO:0000259" key="3">
    <source>
        <dbReference type="Pfam" id="PF02782"/>
    </source>
</evidence>
<dbReference type="InterPro" id="IPR018485">
    <property type="entry name" value="FGGY_C"/>
</dbReference>
<gene>
    <name evidence="4" type="primary">araB</name>
    <name evidence="4" type="ORF">GCM10017781_22310</name>
    <name evidence="5" type="ORF">HNQ07_002266</name>
</gene>
<dbReference type="RefSeq" id="WP_184111789.1">
    <property type="nucleotide sequence ID" value="NZ_BNAJ01000005.1"/>
</dbReference>
<dbReference type="PANTHER" id="PTHR43435:SF4">
    <property type="entry name" value="FGGY CARBOHYDRATE KINASE DOMAIN-CONTAINING PROTEIN"/>
    <property type="match status" value="1"/>
</dbReference>
<evidence type="ECO:0000313" key="7">
    <source>
        <dbReference type="Proteomes" id="UP000619376"/>
    </source>
</evidence>
<dbReference type="SUPFAM" id="SSF53067">
    <property type="entry name" value="Actin-like ATPase domain"/>
    <property type="match status" value="2"/>
</dbReference>
<name>A0A7W8KEN5_9DEIO</name>
<dbReference type="NCBIfam" id="NF003154">
    <property type="entry name" value="PRK04123.1"/>
    <property type="match status" value="1"/>
</dbReference>
<dbReference type="EMBL" id="BNAJ01000005">
    <property type="protein sequence ID" value="GHF45453.1"/>
    <property type="molecule type" value="Genomic_DNA"/>
</dbReference>
<dbReference type="InterPro" id="IPR000577">
    <property type="entry name" value="Carb_kinase_FGGY"/>
</dbReference>
<keyword evidence="7" id="KW-1185">Reference proteome</keyword>
<evidence type="ECO:0000256" key="2">
    <source>
        <dbReference type="ARBA" id="ARBA00022777"/>
    </source>
</evidence>
<evidence type="ECO:0000313" key="6">
    <source>
        <dbReference type="Proteomes" id="UP000539473"/>
    </source>
</evidence>
<dbReference type="EC" id="2.7.1.16" evidence="5"/>
<accession>A0A7W8KEN5</accession>
<reference evidence="5 6" key="3">
    <citation type="submission" date="2020-08" db="EMBL/GenBank/DDBJ databases">
        <title>Genomic Encyclopedia of Type Strains, Phase IV (KMG-IV): sequencing the most valuable type-strain genomes for metagenomic binning, comparative biology and taxonomic classification.</title>
        <authorList>
            <person name="Goeker M."/>
        </authorList>
    </citation>
    <scope>NUCLEOTIDE SEQUENCE [LARGE SCALE GENOMIC DNA]</scope>
    <source>
        <strain evidence="5 6">DSM 27521</strain>
    </source>
</reference>
<evidence type="ECO:0000256" key="1">
    <source>
        <dbReference type="ARBA" id="ARBA00022679"/>
    </source>
</evidence>
<dbReference type="Pfam" id="PF02782">
    <property type="entry name" value="FGGY_C"/>
    <property type="match status" value="1"/>
</dbReference>
<dbReference type="EMBL" id="JACHFK010000005">
    <property type="protein sequence ID" value="MBB5376802.1"/>
    <property type="molecule type" value="Genomic_DNA"/>
</dbReference>
<protein>
    <submittedName>
        <fullName evidence="4 5">Ribulokinase</fullName>
        <ecNumber evidence="5">2.7.1.16</ecNumber>
    </submittedName>
</protein>
<dbReference type="PIRSF" id="PIRSF000538">
    <property type="entry name" value="GlpK"/>
    <property type="match status" value="1"/>
</dbReference>
<keyword evidence="1 5" id="KW-0808">Transferase</keyword>
<dbReference type="GO" id="GO:0005737">
    <property type="term" value="C:cytoplasm"/>
    <property type="evidence" value="ECO:0007669"/>
    <property type="project" value="TreeGrafter"/>
</dbReference>
<evidence type="ECO:0000313" key="4">
    <source>
        <dbReference type="EMBL" id="GHF45453.1"/>
    </source>
</evidence>
<reference evidence="4" key="1">
    <citation type="journal article" date="2014" name="Int. J. Syst. Evol. Microbiol.">
        <title>Complete genome of a new Firmicutes species belonging to the dominant human colonic microbiota ('Ruminococcus bicirculans') reveals two chromosomes and a selective capacity to utilize plant glucans.</title>
        <authorList>
            <consortium name="NISC Comparative Sequencing Program"/>
            <person name="Wegmann U."/>
            <person name="Louis P."/>
            <person name="Goesmann A."/>
            <person name="Henrissat B."/>
            <person name="Duncan S.H."/>
            <person name="Flint H.J."/>
        </authorList>
    </citation>
    <scope>NUCLEOTIDE SEQUENCE</scope>
    <source>
        <strain evidence="4">CGMCC 1.18437</strain>
    </source>
</reference>
<dbReference type="InterPro" id="IPR043129">
    <property type="entry name" value="ATPase_NBD"/>
</dbReference>
<dbReference type="GO" id="GO:0008741">
    <property type="term" value="F:ribulokinase activity"/>
    <property type="evidence" value="ECO:0007669"/>
    <property type="project" value="UniProtKB-EC"/>
</dbReference>
<reference evidence="4" key="4">
    <citation type="submission" date="2024-05" db="EMBL/GenBank/DDBJ databases">
        <authorList>
            <person name="Sun Q."/>
            <person name="Zhou Y."/>
        </authorList>
    </citation>
    <scope>NUCLEOTIDE SEQUENCE</scope>
    <source>
        <strain evidence="4">CGMCC 1.18437</strain>
    </source>
</reference>